<organism evidence="2 3">
    <name type="scientific">Arctia plantaginis</name>
    <name type="common">Wood tiger moth</name>
    <name type="synonym">Phalaena plantaginis</name>
    <dbReference type="NCBI Taxonomy" id="874455"/>
    <lineage>
        <taxon>Eukaryota</taxon>
        <taxon>Metazoa</taxon>
        <taxon>Ecdysozoa</taxon>
        <taxon>Arthropoda</taxon>
        <taxon>Hexapoda</taxon>
        <taxon>Insecta</taxon>
        <taxon>Pterygota</taxon>
        <taxon>Neoptera</taxon>
        <taxon>Endopterygota</taxon>
        <taxon>Lepidoptera</taxon>
        <taxon>Glossata</taxon>
        <taxon>Ditrysia</taxon>
        <taxon>Noctuoidea</taxon>
        <taxon>Erebidae</taxon>
        <taxon>Arctiinae</taxon>
        <taxon>Arctia</taxon>
    </lineage>
</organism>
<proteinExistence type="predicted"/>
<evidence type="ECO:0000313" key="2">
    <source>
        <dbReference type="EMBL" id="CAB3222169.1"/>
    </source>
</evidence>
<accession>A0A8S0YRN3</accession>
<name>A0A8S0YRN3_ARCPL</name>
<comment type="caution">
    <text evidence="2">The sequence shown here is derived from an EMBL/GenBank/DDBJ whole genome shotgun (WGS) entry which is preliminary data.</text>
</comment>
<dbReference type="Pfam" id="PF25597">
    <property type="entry name" value="SH3_retrovirus"/>
    <property type="match status" value="1"/>
</dbReference>
<dbReference type="EMBL" id="CADEBC010000083">
    <property type="protein sequence ID" value="CAB3222169.1"/>
    <property type="molecule type" value="Genomic_DNA"/>
</dbReference>
<reference evidence="2 3" key="1">
    <citation type="submission" date="2020-04" db="EMBL/GenBank/DDBJ databases">
        <authorList>
            <person name="Wallbank WR R."/>
            <person name="Pardo Diaz C."/>
            <person name="Kozak K."/>
            <person name="Martin S."/>
            <person name="Jiggins C."/>
            <person name="Moest M."/>
            <person name="Warren A I."/>
            <person name="Byers J.R.P. K."/>
            <person name="Montejo-Kovacevich G."/>
            <person name="Yen C E."/>
        </authorList>
    </citation>
    <scope>NUCLEOTIDE SEQUENCE [LARGE SCALE GENOMIC DNA]</scope>
</reference>
<sequence length="112" mass="13081">MRLKLDAKSRKGVFIGYEQNTKGFKVWFHNTNIVETFRDVVFTKPSDKEIISVNEEINDILKYDKNFVEDATHGEESDECKKVVEEELEALRRNHTRTKVDLPPNKTPIEAK</sequence>
<dbReference type="InterPro" id="IPR057670">
    <property type="entry name" value="SH3_retrovirus"/>
</dbReference>
<evidence type="ECO:0000259" key="1">
    <source>
        <dbReference type="Pfam" id="PF25597"/>
    </source>
</evidence>
<evidence type="ECO:0000313" key="3">
    <source>
        <dbReference type="Proteomes" id="UP000494106"/>
    </source>
</evidence>
<keyword evidence="3" id="KW-1185">Reference proteome</keyword>
<feature type="domain" description="Retroviral polymerase SH3-like" evidence="1">
    <location>
        <begin position="2"/>
        <end position="44"/>
    </location>
</feature>
<dbReference type="Proteomes" id="UP000494106">
    <property type="component" value="Unassembled WGS sequence"/>
</dbReference>
<dbReference type="AlphaFoldDB" id="A0A8S0YRN3"/>
<dbReference type="OrthoDB" id="413361at2759"/>
<protein>
    <recommendedName>
        <fullName evidence="1">Retroviral polymerase SH3-like domain-containing protein</fullName>
    </recommendedName>
</protein>
<gene>
    <name evidence="2" type="ORF">APLA_LOCUS889</name>
</gene>